<name>A0A5R9BFG8_9MICC</name>
<organism evidence="2 3">
    <name type="scientific">Nesterenkonia salmonea</name>
    <dbReference type="NCBI Taxonomy" id="1804987"/>
    <lineage>
        <taxon>Bacteria</taxon>
        <taxon>Bacillati</taxon>
        <taxon>Actinomycetota</taxon>
        <taxon>Actinomycetes</taxon>
        <taxon>Micrococcales</taxon>
        <taxon>Micrococcaceae</taxon>
        <taxon>Nesterenkonia</taxon>
    </lineage>
</organism>
<keyword evidence="2" id="KW-0131">Cell cycle</keyword>
<comment type="caution">
    <text evidence="2">The sequence shown here is derived from an EMBL/GenBank/DDBJ whole genome shotgun (WGS) entry which is preliminary data.</text>
</comment>
<accession>A0A5R9BFG8</accession>
<dbReference type="GO" id="GO:0051301">
    <property type="term" value="P:cell division"/>
    <property type="evidence" value="ECO:0007669"/>
    <property type="project" value="UniProtKB-KW"/>
</dbReference>
<feature type="region of interest" description="Disordered" evidence="1">
    <location>
        <begin position="530"/>
        <end position="563"/>
    </location>
</feature>
<gene>
    <name evidence="2" type="ORF">FEF26_04525</name>
</gene>
<evidence type="ECO:0000313" key="2">
    <source>
        <dbReference type="EMBL" id="TLP98660.1"/>
    </source>
</evidence>
<dbReference type="Gene3D" id="3.40.50.300">
    <property type="entry name" value="P-loop containing nucleotide triphosphate hydrolases"/>
    <property type="match status" value="1"/>
</dbReference>
<dbReference type="Proteomes" id="UP000310458">
    <property type="component" value="Unassembled WGS sequence"/>
</dbReference>
<dbReference type="AlphaFoldDB" id="A0A5R9BFG8"/>
<keyword evidence="3" id="KW-1185">Reference proteome</keyword>
<keyword evidence="2" id="KW-0132">Cell division</keyword>
<sequence length="563" mass="61410">MTKAASMGIERIRVNVGSKFRPDKPAHVDKVLTKIATEHGEGFELDGYEPSEGVAIFKRESNTLVASHAGNDSMEIRLPQDTKQSDGKKRAVSLADTYPGYQMTTFEPHRRRAIISKLTDEVIRARDAISNALSVDPWNIQVAERTDGGFDFSLPPTYRPSKHDGALEEVASVIIGEPGWYVETDTHGRRGSIIPAELATFDAVYKTPMPKKMESFDHTNKDHFKVPMGVALPEPGQRHQTMNLDLDAHNHSQIGGTSGSGKTVTINAYIAYLLARGADMCVIDTPAKSADFMWCKEFLTPGGWGCDSIRHSAATAEMVRQEGQRRGKELKRAGEVNFKDLPKGKGFKPLVVVVDELTALYAMDSVPKIPKDAPQKQIELKEKAEATNFAKSLLKDAIKNIAAELRFVGIFLMISTQIASTNTGIDTALRTNLGHKALLGAKPTENNRKLVFSDHEAVPMIPPHVREDTAAAKGVGAIEPEGATPVVFKSFFRTTHEYRDWLISLGVAQRTDAAVTPTPAWVAEVFGEDDLDDGADEPAPSAPNHQPGPAGSKAAEQWDALAL</sequence>
<dbReference type="SUPFAM" id="SSF52540">
    <property type="entry name" value="P-loop containing nucleoside triphosphate hydrolases"/>
    <property type="match status" value="1"/>
</dbReference>
<dbReference type="EMBL" id="VAVZ01000008">
    <property type="protein sequence ID" value="TLP98660.1"/>
    <property type="molecule type" value="Genomic_DNA"/>
</dbReference>
<reference evidence="2 3" key="1">
    <citation type="submission" date="2019-05" db="EMBL/GenBank/DDBJ databases">
        <title>Nesterenkonia sp. GY074 isolated from the Southern Atlantic Ocean.</title>
        <authorList>
            <person name="Zhang G."/>
        </authorList>
    </citation>
    <scope>NUCLEOTIDE SEQUENCE [LARGE SCALE GENOMIC DNA]</scope>
    <source>
        <strain evidence="2 3">GY074</strain>
    </source>
</reference>
<protein>
    <submittedName>
        <fullName evidence="2">Cell division protein FtsK</fullName>
    </submittedName>
</protein>
<evidence type="ECO:0000313" key="3">
    <source>
        <dbReference type="Proteomes" id="UP000310458"/>
    </source>
</evidence>
<dbReference type="InterPro" id="IPR027417">
    <property type="entry name" value="P-loop_NTPase"/>
</dbReference>
<dbReference type="OrthoDB" id="5083868at2"/>
<dbReference type="RefSeq" id="WP_138252348.1">
    <property type="nucleotide sequence ID" value="NZ_VAVZ01000008.1"/>
</dbReference>
<evidence type="ECO:0000256" key="1">
    <source>
        <dbReference type="SAM" id="MobiDB-lite"/>
    </source>
</evidence>
<proteinExistence type="predicted"/>